<keyword evidence="1" id="KW-0472">Membrane</keyword>
<evidence type="ECO:0000256" key="1">
    <source>
        <dbReference type="SAM" id="Phobius"/>
    </source>
</evidence>
<feature type="transmembrane region" description="Helical" evidence="1">
    <location>
        <begin position="159"/>
        <end position="176"/>
    </location>
</feature>
<sequence length="469" mass="52020">MAEEVSGQAAFWILLSLATAAIAQPTKSWRRKERDLFGGHVDLARCIPTVCFIDAVCDLIFLGISARRSLSTSNPAPARQRILPKASALIVKLALSVFTVLPQTIKVFSLKGVPGTQICAFLFFLAFTTKLIVDICGLEEEEEEDEADSVETKDDSLDVIVLSAVILQVPFEVWIWCNISNSGALQAPQDFAAFCTWSASCCVIIMVLQIIIWVMYVVVRQRFDVSGSPHVVPMRGFYILLLVLGVAKSGPEAEKSTSTIVPPPDSVRNFTHGLSLMSLTGIVSLAITKVLDFGIMALLSEKTQPAVPTLVGHSTRSEEITVRSEEESLSSPPSKPHISWVGRIGTVMDRWVEHVLTARSAASLIIMLAVFNLITTIVYYLTNIEMCHLIDVTLQCNNCGLAVGWEYEYRRCRTARAQSRDGRCPDEQCTESSRTRLVPWTSCDTCVNAYNEWLRARQRAQQQQQQQEQ</sequence>
<feature type="transmembrane region" description="Helical" evidence="1">
    <location>
        <begin position="196"/>
        <end position="219"/>
    </location>
</feature>
<evidence type="ECO:0000256" key="2">
    <source>
        <dbReference type="SAM" id="SignalP"/>
    </source>
</evidence>
<feature type="chain" id="PRO_5045742324" evidence="2">
    <location>
        <begin position="24"/>
        <end position="469"/>
    </location>
</feature>
<protein>
    <submittedName>
        <fullName evidence="3">Uncharacterized protein</fullName>
    </submittedName>
</protein>
<keyword evidence="1" id="KW-1133">Transmembrane helix</keyword>
<feature type="transmembrane region" description="Helical" evidence="1">
    <location>
        <begin position="360"/>
        <end position="381"/>
    </location>
</feature>
<evidence type="ECO:0000313" key="3">
    <source>
        <dbReference type="EMBL" id="WZH47239.1"/>
    </source>
</evidence>
<gene>
    <name evidence="3" type="ORF">QYS62_008383</name>
</gene>
<keyword evidence="2" id="KW-0732">Signal</keyword>
<dbReference type="Proteomes" id="UP001489902">
    <property type="component" value="Chromosome 5"/>
</dbReference>
<proteinExistence type="predicted"/>
<dbReference type="EMBL" id="CP151264">
    <property type="protein sequence ID" value="WZH47239.1"/>
    <property type="molecule type" value="Genomic_DNA"/>
</dbReference>
<keyword evidence="4" id="KW-1185">Reference proteome</keyword>
<name>A0ABZ2X2E5_9HYPO</name>
<evidence type="ECO:0000313" key="4">
    <source>
        <dbReference type="Proteomes" id="UP001489902"/>
    </source>
</evidence>
<organism evidence="3 4">
    <name type="scientific">Fusarium acuminatum</name>
    <dbReference type="NCBI Taxonomy" id="5515"/>
    <lineage>
        <taxon>Eukaryota</taxon>
        <taxon>Fungi</taxon>
        <taxon>Dikarya</taxon>
        <taxon>Ascomycota</taxon>
        <taxon>Pezizomycotina</taxon>
        <taxon>Sordariomycetes</taxon>
        <taxon>Hypocreomycetidae</taxon>
        <taxon>Hypocreales</taxon>
        <taxon>Nectriaceae</taxon>
        <taxon>Fusarium</taxon>
        <taxon>Fusarium tricinctum species complex</taxon>
    </lineage>
</organism>
<accession>A0ABZ2X2E5</accession>
<reference evidence="3 4" key="1">
    <citation type="submission" date="2024-04" db="EMBL/GenBank/DDBJ databases">
        <title>Complete genome sequence of Fusarium acuminatum.</title>
        <authorList>
            <person name="Lan B."/>
        </authorList>
    </citation>
    <scope>NUCLEOTIDE SEQUENCE [LARGE SCALE GENOMIC DNA]</scope>
    <source>
        <strain evidence="3">1A</strain>
    </source>
</reference>
<keyword evidence="1" id="KW-0812">Transmembrane</keyword>
<feature type="signal peptide" evidence="2">
    <location>
        <begin position="1"/>
        <end position="23"/>
    </location>
</feature>